<organism evidence="1 2">
    <name type="scientific">Caerostris extrusa</name>
    <name type="common">Bark spider</name>
    <name type="synonym">Caerostris bankana</name>
    <dbReference type="NCBI Taxonomy" id="172846"/>
    <lineage>
        <taxon>Eukaryota</taxon>
        <taxon>Metazoa</taxon>
        <taxon>Ecdysozoa</taxon>
        <taxon>Arthropoda</taxon>
        <taxon>Chelicerata</taxon>
        <taxon>Arachnida</taxon>
        <taxon>Araneae</taxon>
        <taxon>Araneomorphae</taxon>
        <taxon>Entelegynae</taxon>
        <taxon>Araneoidea</taxon>
        <taxon>Araneidae</taxon>
        <taxon>Caerostris</taxon>
    </lineage>
</organism>
<gene>
    <name evidence="1" type="primary">AVEN_64385_1</name>
    <name evidence="1" type="ORF">CEXT_402181</name>
</gene>
<dbReference type="EMBL" id="BPLR01016353">
    <property type="protein sequence ID" value="GIY83200.1"/>
    <property type="molecule type" value="Genomic_DNA"/>
</dbReference>
<accession>A0AAV4WJY5</accession>
<dbReference type="Gene3D" id="1.20.120.20">
    <property type="entry name" value="Apolipoprotein"/>
    <property type="match status" value="1"/>
</dbReference>
<dbReference type="Proteomes" id="UP001054945">
    <property type="component" value="Unassembled WGS sequence"/>
</dbReference>
<dbReference type="AlphaFoldDB" id="A0AAV4WJY5"/>
<name>A0AAV4WJY5_CAEEX</name>
<protein>
    <recommendedName>
        <fullName evidence="3">Laminin subunit alpha-2</fullName>
    </recommendedName>
</protein>
<keyword evidence="2" id="KW-1185">Reference proteome</keyword>
<evidence type="ECO:0000313" key="1">
    <source>
        <dbReference type="EMBL" id="GIY83200.1"/>
    </source>
</evidence>
<reference evidence="1 2" key="1">
    <citation type="submission" date="2021-06" db="EMBL/GenBank/DDBJ databases">
        <title>Caerostris extrusa draft genome.</title>
        <authorList>
            <person name="Kono N."/>
            <person name="Arakawa K."/>
        </authorList>
    </citation>
    <scope>NUCLEOTIDE SEQUENCE [LARGE SCALE GENOMIC DNA]</scope>
</reference>
<dbReference type="SUPFAM" id="SSF58113">
    <property type="entry name" value="Apolipoprotein A-I"/>
    <property type="match status" value="1"/>
</dbReference>
<sequence length="571" mass="65629">MFLGDRLSRWLISAAVERSQEFLSCSSFSSHDNSKALSCDFLHINAPPRGLGCHCLRTTDTLAMHYLTVFLLVCVGVATALPRHDEFEINEYSLRSEGGGRIGERLNEMFEKLVERIRKGFEDGKGVREDLMKKANDIFEKLKNLKVEISEKVKSVFEDLRGKMGRNSPAFDAFLQDAEMNGKIGERLRELFENFVNKIKDGFDQGKGVRGDLMKKAEDIYNKLKNMGVEISDKIKSIFEDLRSKVSRSGPMNSGFGDRLQELLEKIVKNIKEKLDQGQEISSDMIKRAEDLIKRMKNLGIEISDEIKDMFEEIKAKINLNAPMNSGIGDRLQKHLEKIVKIIKEKLDQGQEVSADLIKKAEDIFNRMKNLGIEISDEMKDMFEEIKAKMGLNGATSANADISNIFDILKRLKKMIKDKFDADELKAKVESMFGKGSELAEQLINMLKEKGEKGKKKILDWIDRILPDKEERSISEVYEKIRDYFRDLNIELKERFTKFGEWVKEQYQKGLEKGKSKAENIKRIAKEFIEDTRAIGKDMAQEALDFFREYKKDLGKLYDNVVDKARDILKS</sequence>
<evidence type="ECO:0000313" key="2">
    <source>
        <dbReference type="Proteomes" id="UP001054945"/>
    </source>
</evidence>
<evidence type="ECO:0008006" key="3">
    <source>
        <dbReference type="Google" id="ProtNLM"/>
    </source>
</evidence>
<proteinExistence type="predicted"/>
<comment type="caution">
    <text evidence="1">The sequence shown here is derived from an EMBL/GenBank/DDBJ whole genome shotgun (WGS) entry which is preliminary data.</text>
</comment>